<protein>
    <recommendedName>
        <fullName evidence="1">PiggyBac transposable element-derived protein domain-containing protein</fullName>
    </recommendedName>
</protein>
<evidence type="ECO:0000259" key="1">
    <source>
        <dbReference type="Pfam" id="PF13843"/>
    </source>
</evidence>
<dbReference type="EMBL" id="JACSDZ010000020">
    <property type="protein sequence ID" value="KAF7382547.1"/>
    <property type="molecule type" value="Genomic_DNA"/>
</dbReference>
<feature type="domain" description="PiggyBac transposable element-derived protein" evidence="1">
    <location>
        <begin position="53"/>
        <end position="119"/>
    </location>
</feature>
<dbReference type="InterPro" id="IPR029526">
    <property type="entry name" value="PGBD"/>
</dbReference>
<proteinExistence type="predicted"/>
<evidence type="ECO:0000313" key="2">
    <source>
        <dbReference type="EMBL" id="KAF7382547.1"/>
    </source>
</evidence>
<dbReference type="Pfam" id="PF13843">
    <property type="entry name" value="DDE_Tnp_1_7"/>
    <property type="match status" value="1"/>
</dbReference>
<keyword evidence="3" id="KW-1185">Reference proteome</keyword>
<dbReference type="Proteomes" id="UP000617340">
    <property type="component" value="Unassembled WGS sequence"/>
</dbReference>
<accession>A0A834MRD5</accession>
<comment type="caution">
    <text evidence="2">The sequence shown here is derived from an EMBL/GenBank/DDBJ whole genome shotgun (WGS) entry which is preliminary data.</text>
</comment>
<evidence type="ECO:0000313" key="3">
    <source>
        <dbReference type="Proteomes" id="UP000617340"/>
    </source>
</evidence>
<organism evidence="2 3">
    <name type="scientific">Vespula germanica</name>
    <name type="common">German yellow jacket</name>
    <name type="synonym">Paravespula germanica</name>
    <dbReference type="NCBI Taxonomy" id="30212"/>
    <lineage>
        <taxon>Eukaryota</taxon>
        <taxon>Metazoa</taxon>
        <taxon>Ecdysozoa</taxon>
        <taxon>Arthropoda</taxon>
        <taxon>Hexapoda</taxon>
        <taxon>Insecta</taxon>
        <taxon>Pterygota</taxon>
        <taxon>Neoptera</taxon>
        <taxon>Endopterygota</taxon>
        <taxon>Hymenoptera</taxon>
        <taxon>Apocrita</taxon>
        <taxon>Aculeata</taxon>
        <taxon>Vespoidea</taxon>
        <taxon>Vespidae</taxon>
        <taxon>Vespinae</taxon>
        <taxon>Vespula</taxon>
    </lineage>
</organism>
<dbReference type="AlphaFoldDB" id="A0A834MRD5"/>
<gene>
    <name evidence="2" type="ORF">HZH68_015466</name>
</gene>
<name>A0A834MRD5_VESGE</name>
<sequence>MLRPVASLQLNKKRLLTEKQLEYYANLSDSESDEIFGEKEESQRCGKSKTEKRGLFGSGPVTVCKWRDKQEVLTSSNMHVEMIEMSNHKGKLSMKPNIIQDYNQGIFSIDRSDQMLSYY</sequence>
<reference evidence="2" key="1">
    <citation type="journal article" date="2020" name="G3 (Bethesda)">
        <title>High-Quality Assemblies for Three Invasive Social Wasps from the &lt;i&gt;Vespula&lt;/i&gt; Genus.</title>
        <authorList>
            <person name="Harrop T.W.R."/>
            <person name="Guhlin J."/>
            <person name="McLaughlin G.M."/>
            <person name="Permina E."/>
            <person name="Stockwell P."/>
            <person name="Gilligan J."/>
            <person name="Le Lec M.F."/>
            <person name="Gruber M.A.M."/>
            <person name="Quinn O."/>
            <person name="Lovegrove M."/>
            <person name="Duncan E.J."/>
            <person name="Remnant E.J."/>
            <person name="Van Eeckhoven J."/>
            <person name="Graham B."/>
            <person name="Knapp R.A."/>
            <person name="Langford K.W."/>
            <person name="Kronenberg Z."/>
            <person name="Press M.O."/>
            <person name="Eacker S.M."/>
            <person name="Wilson-Rankin E.E."/>
            <person name="Purcell J."/>
            <person name="Lester P.J."/>
            <person name="Dearden P.K."/>
        </authorList>
    </citation>
    <scope>NUCLEOTIDE SEQUENCE</scope>
    <source>
        <strain evidence="2">Linc-1</strain>
    </source>
</reference>